<dbReference type="PANTHER" id="PTHR37984">
    <property type="entry name" value="PROTEIN CBG26694"/>
    <property type="match status" value="1"/>
</dbReference>
<accession>A0ABQ9I741</accession>
<dbReference type="Gene3D" id="3.30.70.270">
    <property type="match status" value="1"/>
</dbReference>
<dbReference type="InterPro" id="IPR043128">
    <property type="entry name" value="Rev_trsase/Diguanyl_cyclase"/>
</dbReference>
<dbReference type="InterPro" id="IPR000477">
    <property type="entry name" value="RT_dom"/>
</dbReference>
<comment type="caution">
    <text evidence="2">The sequence shown here is derived from an EMBL/GenBank/DDBJ whole genome shotgun (WGS) entry which is preliminary data.</text>
</comment>
<dbReference type="Gene3D" id="3.10.10.10">
    <property type="entry name" value="HIV Type 1 Reverse Transcriptase, subunit A, domain 1"/>
    <property type="match status" value="1"/>
</dbReference>
<dbReference type="CDD" id="cd01647">
    <property type="entry name" value="RT_LTR"/>
    <property type="match status" value="1"/>
</dbReference>
<evidence type="ECO:0000313" key="3">
    <source>
        <dbReference type="Proteomes" id="UP001159363"/>
    </source>
</evidence>
<proteinExistence type="predicted"/>
<feature type="domain" description="Reverse transcriptase" evidence="1">
    <location>
        <begin position="141"/>
        <end position="273"/>
    </location>
</feature>
<reference evidence="2 3" key="1">
    <citation type="submission" date="2023-02" db="EMBL/GenBank/DDBJ databases">
        <title>LHISI_Scaffold_Assembly.</title>
        <authorList>
            <person name="Stuart O.P."/>
            <person name="Cleave R."/>
            <person name="Magrath M.J.L."/>
            <person name="Mikheyev A.S."/>
        </authorList>
    </citation>
    <scope>NUCLEOTIDE SEQUENCE [LARGE SCALE GENOMIC DNA]</scope>
    <source>
        <strain evidence="2">Daus_M_001</strain>
        <tissue evidence="2">Leg muscle</tissue>
    </source>
</reference>
<dbReference type="EMBL" id="JARBHB010000002">
    <property type="protein sequence ID" value="KAJ8892451.1"/>
    <property type="molecule type" value="Genomic_DNA"/>
</dbReference>
<keyword evidence="3" id="KW-1185">Reference proteome</keyword>
<dbReference type="InterPro" id="IPR050951">
    <property type="entry name" value="Retrovirus_Pol_polyprotein"/>
</dbReference>
<dbReference type="Proteomes" id="UP001159363">
    <property type="component" value="Chromosome 2"/>
</dbReference>
<evidence type="ECO:0000313" key="2">
    <source>
        <dbReference type="EMBL" id="KAJ8892451.1"/>
    </source>
</evidence>
<dbReference type="InterPro" id="IPR043502">
    <property type="entry name" value="DNA/RNA_pol_sf"/>
</dbReference>
<name>A0ABQ9I741_9NEOP</name>
<gene>
    <name evidence="2" type="ORF">PR048_005031</name>
</gene>
<sequence length="275" mass="31567">MFILQAYNGSRVRVIGSVVLEIRIKSQKILVEFVITSNGFQPIDSANSKQRASEKGDITIKYTDVFTGYGRFPKRYKSTLRKDASPVSNASNRVPLNLKDKLEAELDRLCLLGVIPKIDEPTEWVSKLVMVSLRLCLDRNYLNKFINKKYYAIPNINDLKTAIGNAKYFSVLDLKESFWQIGLSDESKHYCTFSIIYGGYCFNVLPFELKILAEAFQEMCQSHFGDIRGLFSYVDDFLIFAQTKQENDAILQKVLVRARDLNVKFNVTKFQYLPS</sequence>
<dbReference type="PANTHER" id="PTHR37984:SF5">
    <property type="entry name" value="PROTEIN NYNRIN-LIKE"/>
    <property type="match status" value="1"/>
</dbReference>
<dbReference type="SUPFAM" id="SSF56672">
    <property type="entry name" value="DNA/RNA polymerases"/>
    <property type="match status" value="1"/>
</dbReference>
<organism evidence="2 3">
    <name type="scientific">Dryococelus australis</name>
    <dbReference type="NCBI Taxonomy" id="614101"/>
    <lineage>
        <taxon>Eukaryota</taxon>
        <taxon>Metazoa</taxon>
        <taxon>Ecdysozoa</taxon>
        <taxon>Arthropoda</taxon>
        <taxon>Hexapoda</taxon>
        <taxon>Insecta</taxon>
        <taxon>Pterygota</taxon>
        <taxon>Neoptera</taxon>
        <taxon>Polyneoptera</taxon>
        <taxon>Phasmatodea</taxon>
        <taxon>Verophasmatodea</taxon>
        <taxon>Anareolatae</taxon>
        <taxon>Phasmatidae</taxon>
        <taxon>Eurycanthinae</taxon>
        <taxon>Dryococelus</taxon>
    </lineage>
</organism>
<evidence type="ECO:0000259" key="1">
    <source>
        <dbReference type="Pfam" id="PF00078"/>
    </source>
</evidence>
<dbReference type="Pfam" id="PF00078">
    <property type="entry name" value="RVT_1"/>
    <property type="match status" value="1"/>
</dbReference>
<protein>
    <recommendedName>
        <fullName evidence="1">Reverse transcriptase domain-containing protein</fullName>
    </recommendedName>
</protein>